<gene>
    <name evidence="4" type="ORF">GCM10023143_01620</name>
</gene>
<reference evidence="5" key="1">
    <citation type="journal article" date="2019" name="Int. J. Syst. Evol. Microbiol.">
        <title>The Global Catalogue of Microorganisms (GCM) 10K type strain sequencing project: providing services to taxonomists for standard genome sequencing and annotation.</title>
        <authorList>
            <consortium name="The Broad Institute Genomics Platform"/>
            <consortium name="The Broad Institute Genome Sequencing Center for Infectious Disease"/>
            <person name="Wu L."/>
            <person name="Ma J."/>
        </authorList>
    </citation>
    <scope>NUCLEOTIDE SEQUENCE [LARGE SCALE GENOMIC DNA]</scope>
    <source>
        <strain evidence="5">JCM 17664</strain>
    </source>
</reference>
<dbReference type="InterPro" id="IPR036737">
    <property type="entry name" value="OmpA-like_sf"/>
</dbReference>
<keyword evidence="2" id="KW-0175">Coiled coil</keyword>
<dbReference type="PANTHER" id="PTHR30329">
    <property type="entry name" value="STATOR ELEMENT OF FLAGELLAR MOTOR COMPLEX"/>
    <property type="match status" value="1"/>
</dbReference>
<name>A0ABP8FCN3_9BACT</name>
<dbReference type="RefSeq" id="WP_344973788.1">
    <property type="nucleotide sequence ID" value="NZ_BAABFN010000001.1"/>
</dbReference>
<evidence type="ECO:0000259" key="3">
    <source>
        <dbReference type="PROSITE" id="PS51123"/>
    </source>
</evidence>
<dbReference type="PROSITE" id="PS51123">
    <property type="entry name" value="OMPA_2"/>
    <property type="match status" value="1"/>
</dbReference>
<organism evidence="4 5">
    <name type="scientific">Compostibacter hankyongensis</name>
    <dbReference type="NCBI Taxonomy" id="1007089"/>
    <lineage>
        <taxon>Bacteria</taxon>
        <taxon>Pseudomonadati</taxon>
        <taxon>Bacteroidota</taxon>
        <taxon>Chitinophagia</taxon>
        <taxon>Chitinophagales</taxon>
        <taxon>Chitinophagaceae</taxon>
        <taxon>Compostibacter</taxon>
    </lineage>
</organism>
<evidence type="ECO:0000256" key="2">
    <source>
        <dbReference type="SAM" id="Coils"/>
    </source>
</evidence>
<evidence type="ECO:0000313" key="5">
    <source>
        <dbReference type="Proteomes" id="UP001501207"/>
    </source>
</evidence>
<comment type="caution">
    <text evidence="4">The sequence shown here is derived from an EMBL/GenBank/DDBJ whole genome shotgun (WGS) entry which is preliminary data.</text>
</comment>
<feature type="domain" description="OmpA-like" evidence="3">
    <location>
        <begin position="133"/>
        <end position="254"/>
    </location>
</feature>
<dbReference type="Proteomes" id="UP001501207">
    <property type="component" value="Unassembled WGS sequence"/>
</dbReference>
<keyword evidence="5" id="KW-1185">Reference proteome</keyword>
<sequence length="274" mass="30189">MKYYLGILGLAAVLLSSCVANRKYVDAKIRLSELRGDSIRLARSLADCMDKAQSLQADLGDLQGKMNLSQSELAKQRNQLSSSQKMIADQESQLKALQSVLRQQKEVTDRLRKTIADALMKFKSDELTVSMKNGKVYVSMQEKLLFKSGSATVDPKGKEALATVAQVLNANPNINVDIEGHTDSIPIRGRFEDNWALSLARAASIVRILTNDYQVDPVRVIASGHSQFDPVETNSTPEGRARNRRTEIILAPNLDELYQLINQQQASDTGAAGI</sequence>
<evidence type="ECO:0000313" key="4">
    <source>
        <dbReference type="EMBL" id="GAA4300558.1"/>
    </source>
</evidence>
<evidence type="ECO:0000256" key="1">
    <source>
        <dbReference type="PROSITE-ProRule" id="PRU00473"/>
    </source>
</evidence>
<dbReference type="Gene3D" id="3.30.1330.60">
    <property type="entry name" value="OmpA-like domain"/>
    <property type="match status" value="1"/>
</dbReference>
<proteinExistence type="predicted"/>
<dbReference type="SUPFAM" id="SSF103088">
    <property type="entry name" value="OmpA-like"/>
    <property type="match status" value="1"/>
</dbReference>
<dbReference type="EMBL" id="BAABFN010000001">
    <property type="protein sequence ID" value="GAA4300558.1"/>
    <property type="molecule type" value="Genomic_DNA"/>
</dbReference>
<feature type="coiled-coil region" evidence="2">
    <location>
        <begin position="73"/>
        <end position="107"/>
    </location>
</feature>
<dbReference type="Pfam" id="PF00691">
    <property type="entry name" value="OmpA"/>
    <property type="match status" value="1"/>
</dbReference>
<keyword evidence="1" id="KW-0472">Membrane</keyword>
<dbReference type="PANTHER" id="PTHR30329:SF21">
    <property type="entry name" value="LIPOPROTEIN YIAD-RELATED"/>
    <property type="match status" value="1"/>
</dbReference>
<protein>
    <submittedName>
        <fullName evidence="4">OmpA family protein</fullName>
    </submittedName>
</protein>
<dbReference type="PROSITE" id="PS51257">
    <property type="entry name" value="PROKAR_LIPOPROTEIN"/>
    <property type="match status" value="1"/>
</dbReference>
<dbReference type="CDD" id="cd07185">
    <property type="entry name" value="OmpA_C-like"/>
    <property type="match status" value="1"/>
</dbReference>
<dbReference type="InterPro" id="IPR006665">
    <property type="entry name" value="OmpA-like"/>
</dbReference>
<dbReference type="InterPro" id="IPR050330">
    <property type="entry name" value="Bact_OuterMem_StrucFunc"/>
</dbReference>
<accession>A0ABP8FCN3</accession>